<dbReference type="AlphaFoldDB" id="S3IPI4"/>
<feature type="DNA-binding region" description="OmpR/PhoB-type" evidence="2">
    <location>
        <begin position="1"/>
        <end position="99"/>
    </location>
</feature>
<dbReference type="Proteomes" id="UP000014585">
    <property type="component" value="Unassembled WGS sequence"/>
</dbReference>
<dbReference type="HOGENOM" id="CLU_082971_0_0_6"/>
<dbReference type="GO" id="GO:0006355">
    <property type="term" value="P:regulation of DNA-templated transcription"/>
    <property type="evidence" value="ECO:0007669"/>
    <property type="project" value="InterPro"/>
</dbReference>
<feature type="domain" description="OmpR/PhoB-type" evidence="3">
    <location>
        <begin position="1"/>
        <end position="99"/>
    </location>
</feature>
<dbReference type="PATRIC" id="fig|566551.4.peg.3325"/>
<reference evidence="4 5" key="1">
    <citation type="submission" date="2013-04" db="EMBL/GenBank/DDBJ databases">
        <authorList>
            <person name="Weinstock G."/>
            <person name="Sodergren E."/>
            <person name="Lobos E.A."/>
            <person name="Fulton L."/>
            <person name="Fulton R."/>
            <person name="Courtney L."/>
            <person name="Fronick C."/>
            <person name="O'Laughlin M."/>
            <person name="Godfrey J."/>
            <person name="Wilson R.M."/>
            <person name="Miner T."/>
            <person name="Farmer C."/>
            <person name="Delehaunty K."/>
            <person name="Cordes M."/>
            <person name="Minx P."/>
            <person name="Tomlinson C."/>
            <person name="Chen J."/>
            <person name="Wollam A."/>
            <person name="Pepin K.H."/>
            <person name="Palsikar V.B."/>
            <person name="Zhang X."/>
            <person name="Suruliraj S."/>
            <person name="Perna N.T."/>
            <person name="Plunkett G."/>
            <person name="Warren W."/>
            <person name="Mitreva M."/>
            <person name="Mardis E.R."/>
            <person name="Wilson R.K."/>
        </authorList>
    </citation>
    <scope>NUCLEOTIDE SEQUENCE [LARGE SCALE GENOMIC DNA]</scope>
    <source>
        <strain evidence="4 5">DSM 4568</strain>
    </source>
</reference>
<dbReference type="OrthoDB" id="6593698at2"/>
<evidence type="ECO:0000313" key="5">
    <source>
        <dbReference type="Proteomes" id="UP000014585"/>
    </source>
</evidence>
<dbReference type="InterPro" id="IPR016032">
    <property type="entry name" value="Sig_transdc_resp-reg_C-effctor"/>
</dbReference>
<name>S3IPI4_9ENTR</name>
<dbReference type="GO" id="GO:0003677">
    <property type="term" value="F:DNA binding"/>
    <property type="evidence" value="ECO:0007669"/>
    <property type="project" value="UniProtKB-UniRule"/>
</dbReference>
<organism evidence="4 5">
    <name type="scientific">Cedecea davisae DSM 4568</name>
    <dbReference type="NCBI Taxonomy" id="566551"/>
    <lineage>
        <taxon>Bacteria</taxon>
        <taxon>Pseudomonadati</taxon>
        <taxon>Pseudomonadota</taxon>
        <taxon>Gammaproteobacteria</taxon>
        <taxon>Enterobacterales</taxon>
        <taxon>Enterobacteriaceae</taxon>
        <taxon>Cedecea</taxon>
    </lineage>
</organism>
<sequence>MNVIYYKFESFCFRQGRLICDHKGEVELAPKESAVLHLLLERANSMISKEEIISKVWKGGIVSDESLTRCIYVLRRVLGQTDKKRFIKTIYGKGYRLLSSVKMFTDSESQKTGSLEPSATFSGAELTENCSLALFPFDMKNKIASAFLQDQLVEWLQRVKINNDIPIEIVSSSITRAFQDYSDFLLAIEKSKADYYITGSEISHNGQSIIRVELVRSKDHSVLYREGMRLHDDNHYNYRALCRIISSLLSNISKDIAEYIRAEIADSSLAPVFCHNQCNSTSELRCEFVSYCHKHGKTAAEVESEKHLGVFSALPICDLLH</sequence>
<dbReference type="EMBL" id="ATDT01000032">
    <property type="protein sequence ID" value="EPF14975.1"/>
    <property type="molecule type" value="Genomic_DNA"/>
</dbReference>
<dbReference type="SMART" id="SM00862">
    <property type="entry name" value="Trans_reg_C"/>
    <property type="match status" value="1"/>
</dbReference>
<dbReference type="InterPro" id="IPR036388">
    <property type="entry name" value="WH-like_DNA-bd_sf"/>
</dbReference>
<gene>
    <name evidence="4" type="ORF">HMPREF0201_03643</name>
</gene>
<protein>
    <submittedName>
        <fullName evidence="4">Transcriptional regulatory protein</fullName>
    </submittedName>
</protein>
<dbReference type="CDD" id="cd00383">
    <property type="entry name" value="trans_reg_C"/>
    <property type="match status" value="1"/>
</dbReference>
<dbReference type="STRING" id="566551.HMPREF0201_03643"/>
<evidence type="ECO:0000256" key="1">
    <source>
        <dbReference type="ARBA" id="ARBA00023125"/>
    </source>
</evidence>
<dbReference type="Pfam" id="PF00486">
    <property type="entry name" value="Trans_reg_C"/>
    <property type="match status" value="1"/>
</dbReference>
<keyword evidence="1 2" id="KW-0238">DNA-binding</keyword>
<dbReference type="Gene3D" id="1.10.10.10">
    <property type="entry name" value="Winged helix-like DNA-binding domain superfamily/Winged helix DNA-binding domain"/>
    <property type="match status" value="1"/>
</dbReference>
<dbReference type="PROSITE" id="PS51755">
    <property type="entry name" value="OMPR_PHOB"/>
    <property type="match status" value="1"/>
</dbReference>
<dbReference type="InterPro" id="IPR001867">
    <property type="entry name" value="OmpR/PhoB-type_DNA-bd"/>
</dbReference>
<dbReference type="GO" id="GO:0000160">
    <property type="term" value="P:phosphorelay signal transduction system"/>
    <property type="evidence" value="ECO:0007669"/>
    <property type="project" value="InterPro"/>
</dbReference>
<comment type="caution">
    <text evidence="4">The sequence shown here is derived from an EMBL/GenBank/DDBJ whole genome shotgun (WGS) entry which is preliminary data.</text>
</comment>
<evidence type="ECO:0000313" key="4">
    <source>
        <dbReference type="EMBL" id="EPF14975.1"/>
    </source>
</evidence>
<dbReference type="RefSeq" id="WP_016537902.1">
    <property type="nucleotide sequence ID" value="NZ_KE161030.1"/>
</dbReference>
<dbReference type="SUPFAM" id="SSF46894">
    <property type="entry name" value="C-terminal effector domain of the bipartite response regulators"/>
    <property type="match status" value="1"/>
</dbReference>
<proteinExistence type="predicted"/>
<evidence type="ECO:0000259" key="3">
    <source>
        <dbReference type="PROSITE" id="PS51755"/>
    </source>
</evidence>
<evidence type="ECO:0000256" key="2">
    <source>
        <dbReference type="PROSITE-ProRule" id="PRU01091"/>
    </source>
</evidence>
<accession>S3IPI4</accession>